<dbReference type="InterPro" id="IPR003959">
    <property type="entry name" value="ATPase_AAA_core"/>
</dbReference>
<dbReference type="SUPFAM" id="SSF52540">
    <property type="entry name" value="P-loop containing nucleoside triphosphate hydrolases"/>
    <property type="match status" value="1"/>
</dbReference>
<dbReference type="EMBL" id="JAKRDF010000001">
    <property type="protein sequence ID" value="MCG7275269.1"/>
    <property type="molecule type" value="Genomic_DNA"/>
</dbReference>
<reference evidence="5 6" key="1">
    <citation type="submission" date="2022-02" db="EMBL/GenBank/DDBJ databases">
        <title>Uncovering new skin microbiome diversity through culturing and metagenomics.</title>
        <authorList>
            <person name="Conlan S."/>
            <person name="Deming C."/>
            <person name="Nisc Comparative Sequencing Program N."/>
            <person name="Segre J.A."/>
        </authorList>
    </citation>
    <scope>NUCLEOTIDE SEQUENCE [LARGE SCALE GENOMIC DNA]</scope>
    <source>
        <strain evidence="5 6">ACRQV</strain>
    </source>
</reference>
<dbReference type="SMART" id="SM00382">
    <property type="entry name" value="AAA"/>
    <property type="match status" value="1"/>
</dbReference>
<evidence type="ECO:0000313" key="5">
    <source>
        <dbReference type="EMBL" id="MCG7275269.1"/>
    </source>
</evidence>
<keyword evidence="6" id="KW-1185">Reference proteome</keyword>
<name>A0ABS9PTC5_9CORY</name>
<dbReference type="InterPro" id="IPR021886">
    <property type="entry name" value="MgsA_C"/>
</dbReference>
<dbReference type="InterPro" id="IPR051314">
    <property type="entry name" value="AAA_ATPase_RarA/MGS1/WRNIP1"/>
</dbReference>
<dbReference type="PANTHER" id="PTHR13779">
    <property type="entry name" value="WERNER HELICASE-INTERACTING PROTEIN 1 FAMILY MEMBER"/>
    <property type="match status" value="1"/>
</dbReference>
<evidence type="ECO:0000256" key="1">
    <source>
        <dbReference type="ARBA" id="ARBA00008959"/>
    </source>
</evidence>
<evidence type="ECO:0000259" key="4">
    <source>
        <dbReference type="SMART" id="SM00382"/>
    </source>
</evidence>
<protein>
    <submittedName>
        <fullName evidence="5">Replication-associated recombination protein A</fullName>
    </submittedName>
</protein>
<proteinExistence type="inferred from homology"/>
<evidence type="ECO:0000256" key="2">
    <source>
        <dbReference type="ARBA" id="ARBA00022741"/>
    </source>
</evidence>
<dbReference type="Gene3D" id="1.10.3710.10">
    <property type="entry name" value="DNA polymerase III clamp loader subunits, C-terminal domain"/>
    <property type="match status" value="1"/>
</dbReference>
<dbReference type="Proteomes" id="UP001521911">
    <property type="component" value="Unassembled WGS sequence"/>
</dbReference>
<gene>
    <name evidence="5" type="ORF">MHK08_02080</name>
</gene>
<dbReference type="Pfam" id="PF16193">
    <property type="entry name" value="AAA_assoc_2"/>
    <property type="match status" value="1"/>
</dbReference>
<keyword evidence="2" id="KW-0547">Nucleotide-binding</keyword>
<keyword evidence="3" id="KW-0067">ATP-binding</keyword>
<dbReference type="Gene3D" id="1.20.272.10">
    <property type="match status" value="1"/>
</dbReference>
<dbReference type="SUPFAM" id="SSF48019">
    <property type="entry name" value="post-AAA+ oligomerization domain-like"/>
    <property type="match status" value="1"/>
</dbReference>
<dbReference type="CDD" id="cd18139">
    <property type="entry name" value="HLD_clamp_RarA"/>
    <property type="match status" value="1"/>
</dbReference>
<evidence type="ECO:0000313" key="6">
    <source>
        <dbReference type="Proteomes" id="UP001521911"/>
    </source>
</evidence>
<dbReference type="InterPro" id="IPR032423">
    <property type="entry name" value="AAA_assoc_2"/>
</dbReference>
<dbReference type="Gene3D" id="1.10.8.60">
    <property type="match status" value="1"/>
</dbReference>
<sequence>MGQGSLFGDEPDAQRPAAAGADMFATHSGSPLAARMRPQSLDEVVGQQHLLEPGTPLRRLVEGSGDASVILYGPPGTGKTTLASLIAASLGDNFVGLSALDSGVKQVREVITHARRELIEGRRTVLFIDEVHRFSKTQQDALLAAVENRTVLLVAATTENPSFSVVAPLLSRSLLCHLQPLDDAALRTLAERALASERGLNGRITASDEALDQLVLLAGGDARRTLTYLEAAAEAVPDGEELTTDILTANVNRAVVRYDRDGDQHYDVVSAYIKSIRGSDVDAALHYLARMVEAGEDPRFIARRLIVHASEDIGMADPTALPTAVAAAEAAALIGLPEARIPLAQATIHLATAPKSNSVINAINAAQADVQAGKIGHVPAHLRDGHYEGAKRLGNAVGYAYPHDDPRGVVAQQYLPDALVDATYYHPTNHGAEKRVRDYLGRLRDIIRGRRR</sequence>
<dbReference type="Pfam" id="PF12002">
    <property type="entry name" value="MgsA_C"/>
    <property type="match status" value="1"/>
</dbReference>
<accession>A0ABS9PTC5</accession>
<dbReference type="RefSeq" id="WP_239178847.1">
    <property type="nucleotide sequence ID" value="NZ_JAKRDF010000001.1"/>
</dbReference>
<comment type="similarity">
    <text evidence="1">Belongs to the AAA ATPase family. RarA/MGS1/WRNIP1 subfamily.</text>
</comment>
<dbReference type="InterPro" id="IPR008921">
    <property type="entry name" value="DNA_pol3_clamp-load_cplx_C"/>
</dbReference>
<dbReference type="Pfam" id="PF00004">
    <property type="entry name" value="AAA"/>
    <property type="match status" value="1"/>
</dbReference>
<dbReference type="Gene3D" id="3.40.50.300">
    <property type="entry name" value="P-loop containing nucleotide triphosphate hydrolases"/>
    <property type="match status" value="1"/>
</dbReference>
<dbReference type="InterPro" id="IPR003593">
    <property type="entry name" value="AAA+_ATPase"/>
</dbReference>
<evidence type="ECO:0000256" key="3">
    <source>
        <dbReference type="ARBA" id="ARBA00022840"/>
    </source>
</evidence>
<dbReference type="CDD" id="cd00009">
    <property type="entry name" value="AAA"/>
    <property type="match status" value="1"/>
</dbReference>
<feature type="domain" description="AAA+ ATPase" evidence="4">
    <location>
        <begin position="65"/>
        <end position="200"/>
    </location>
</feature>
<dbReference type="InterPro" id="IPR027417">
    <property type="entry name" value="P-loop_NTPase"/>
</dbReference>
<dbReference type="PANTHER" id="PTHR13779:SF7">
    <property type="entry name" value="ATPASE WRNIP1"/>
    <property type="match status" value="1"/>
</dbReference>
<comment type="caution">
    <text evidence="5">The sequence shown here is derived from an EMBL/GenBank/DDBJ whole genome shotgun (WGS) entry which is preliminary data.</text>
</comment>
<organism evidence="5 6">
    <name type="scientific">Corynebacterium singulare</name>
    <dbReference type="NCBI Taxonomy" id="161899"/>
    <lineage>
        <taxon>Bacteria</taxon>
        <taxon>Bacillati</taxon>
        <taxon>Actinomycetota</taxon>
        <taxon>Actinomycetes</taxon>
        <taxon>Mycobacteriales</taxon>
        <taxon>Corynebacteriaceae</taxon>
        <taxon>Corynebacterium</taxon>
    </lineage>
</organism>